<proteinExistence type="predicted"/>
<dbReference type="AlphaFoldDB" id="A0A9N9QRA7"/>
<dbReference type="Proteomes" id="UP001152799">
    <property type="component" value="Chromosome 7"/>
</dbReference>
<protein>
    <submittedName>
        <fullName evidence="1">Uncharacterized protein</fullName>
    </submittedName>
</protein>
<name>A0A9N9QRA7_9CUCU</name>
<keyword evidence="2" id="KW-1185">Reference proteome</keyword>
<evidence type="ECO:0000313" key="2">
    <source>
        <dbReference type="Proteomes" id="UP001152799"/>
    </source>
</evidence>
<sequence>MVATTLLLSREYAKMYYRNDPVKYDLAGYLTYFCRKDEKHSKCWSHTYGGVLSLN</sequence>
<organism evidence="1 2">
    <name type="scientific">Ceutorhynchus assimilis</name>
    <name type="common">cabbage seed weevil</name>
    <dbReference type="NCBI Taxonomy" id="467358"/>
    <lineage>
        <taxon>Eukaryota</taxon>
        <taxon>Metazoa</taxon>
        <taxon>Ecdysozoa</taxon>
        <taxon>Arthropoda</taxon>
        <taxon>Hexapoda</taxon>
        <taxon>Insecta</taxon>
        <taxon>Pterygota</taxon>
        <taxon>Neoptera</taxon>
        <taxon>Endopterygota</taxon>
        <taxon>Coleoptera</taxon>
        <taxon>Polyphaga</taxon>
        <taxon>Cucujiformia</taxon>
        <taxon>Curculionidae</taxon>
        <taxon>Ceutorhynchinae</taxon>
        <taxon>Ceutorhynchus</taxon>
    </lineage>
</organism>
<gene>
    <name evidence="1" type="ORF">CEUTPL_LOCUS12055</name>
</gene>
<accession>A0A9N9QRA7</accession>
<reference evidence="1" key="1">
    <citation type="submission" date="2022-01" db="EMBL/GenBank/DDBJ databases">
        <authorList>
            <person name="King R."/>
        </authorList>
    </citation>
    <scope>NUCLEOTIDE SEQUENCE</scope>
</reference>
<dbReference type="EMBL" id="OU892283">
    <property type="protein sequence ID" value="CAG9771625.1"/>
    <property type="molecule type" value="Genomic_DNA"/>
</dbReference>
<dbReference type="OrthoDB" id="10514681at2759"/>
<evidence type="ECO:0000313" key="1">
    <source>
        <dbReference type="EMBL" id="CAG9771625.1"/>
    </source>
</evidence>